<feature type="binding site" evidence="4">
    <location>
        <position position="365"/>
    </location>
    <ligand>
        <name>S-adenosyl-L-methionine</name>
        <dbReference type="ChEBI" id="CHEBI:59789"/>
    </ligand>
</feature>
<gene>
    <name evidence="6" type="ORF">GCM10023171_00590</name>
</gene>
<feature type="binding site" evidence="4">
    <location>
        <position position="318"/>
    </location>
    <ligand>
        <name>S-adenosyl-L-methionine</name>
        <dbReference type="ChEBI" id="CHEBI:59789"/>
    </ligand>
</feature>
<dbReference type="CDD" id="cd02440">
    <property type="entry name" value="AdoMet_MTases"/>
    <property type="match status" value="1"/>
</dbReference>
<dbReference type="InterPro" id="IPR012340">
    <property type="entry name" value="NA-bd_OB-fold"/>
</dbReference>
<keyword evidence="2 4" id="KW-0808">Transferase</keyword>
<dbReference type="Pfam" id="PF05958">
    <property type="entry name" value="tRNA_U5-meth_tr"/>
    <property type="match status" value="1"/>
</dbReference>
<evidence type="ECO:0000313" key="6">
    <source>
        <dbReference type="EMBL" id="GAA4477642.1"/>
    </source>
</evidence>
<comment type="caution">
    <text evidence="6">The sequence shown here is derived from an EMBL/GenBank/DDBJ whole genome shotgun (WGS) entry which is preliminary data.</text>
</comment>
<evidence type="ECO:0000256" key="3">
    <source>
        <dbReference type="ARBA" id="ARBA00022691"/>
    </source>
</evidence>
<keyword evidence="1 4" id="KW-0489">Methyltransferase</keyword>
<evidence type="ECO:0000256" key="1">
    <source>
        <dbReference type="ARBA" id="ARBA00022603"/>
    </source>
</evidence>
<organism evidence="6 7">
    <name type="scientific">Microbacterium panaciterrae</name>
    <dbReference type="NCBI Taxonomy" id="985759"/>
    <lineage>
        <taxon>Bacteria</taxon>
        <taxon>Bacillati</taxon>
        <taxon>Actinomycetota</taxon>
        <taxon>Actinomycetes</taxon>
        <taxon>Micrococcales</taxon>
        <taxon>Microbacteriaceae</taxon>
        <taxon>Microbacterium</taxon>
    </lineage>
</organism>
<keyword evidence="3 4" id="KW-0949">S-adenosyl-L-methionine</keyword>
<feature type="binding site" evidence="4">
    <location>
        <position position="265"/>
    </location>
    <ligand>
        <name>S-adenosyl-L-methionine</name>
        <dbReference type="ChEBI" id="CHEBI:59789"/>
    </ligand>
</feature>
<dbReference type="Gene3D" id="3.40.50.150">
    <property type="entry name" value="Vaccinia Virus protein VP39"/>
    <property type="match status" value="2"/>
</dbReference>
<dbReference type="Proteomes" id="UP001500731">
    <property type="component" value="Unassembled WGS sequence"/>
</dbReference>
<feature type="domain" description="TRAM" evidence="5">
    <location>
        <begin position="11"/>
        <end position="67"/>
    </location>
</feature>
<dbReference type="InterPro" id="IPR002792">
    <property type="entry name" value="TRAM_dom"/>
</dbReference>
<evidence type="ECO:0000313" key="7">
    <source>
        <dbReference type="Proteomes" id="UP001500731"/>
    </source>
</evidence>
<dbReference type="SUPFAM" id="SSF53335">
    <property type="entry name" value="S-adenosyl-L-methionine-dependent methyltransferases"/>
    <property type="match status" value="1"/>
</dbReference>
<dbReference type="SUPFAM" id="SSF50249">
    <property type="entry name" value="Nucleic acid-binding proteins"/>
    <property type="match status" value="1"/>
</dbReference>
<dbReference type="Gene3D" id="2.40.50.140">
    <property type="entry name" value="Nucleic acid-binding proteins"/>
    <property type="match status" value="1"/>
</dbReference>
<dbReference type="PANTHER" id="PTHR11061:SF30">
    <property type="entry name" value="TRNA (URACIL(54)-C(5))-METHYLTRANSFERASE"/>
    <property type="match status" value="1"/>
</dbReference>
<dbReference type="InterPro" id="IPR010280">
    <property type="entry name" value="U5_MeTrfase_fam"/>
</dbReference>
<feature type="binding site" evidence="4">
    <location>
        <position position="296"/>
    </location>
    <ligand>
        <name>S-adenosyl-L-methionine</name>
        <dbReference type="ChEBI" id="CHEBI:59789"/>
    </ligand>
</feature>
<keyword evidence="7" id="KW-1185">Reference proteome</keyword>
<dbReference type="PROSITE" id="PS50926">
    <property type="entry name" value="TRAM"/>
    <property type="match status" value="1"/>
</dbReference>
<dbReference type="InterPro" id="IPR030391">
    <property type="entry name" value="MeTrfase_TrmA_CS"/>
</dbReference>
<reference evidence="7" key="1">
    <citation type="journal article" date="2019" name="Int. J. Syst. Evol. Microbiol.">
        <title>The Global Catalogue of Microorganisms (GCM) 10K type strain sequencing project: providing services to taxonomists for standard genome sequencing and annotation.</title>
        <authorList>
            <consortium name="The Broad Institute Genomics Platform"/>
            <consortium name="The Broad Institute Genome Sequencing Center for Infectious Disease"/>
            <person name="Wu L."/>
            <person name="Ma J."/>
        </authorList>
    </citation>
    <scope>NUCLEOTIDE SEQUENCE [LARGE SCALE GENOMIC DNA]</scope>
    <source>
        <strain evidence="7">JCM 17839</strain>
    </source>
</reference>
<dbReference type="RefSeq" id="WP_345183175.1">
    <property type="nucleotide sequence ID" value="NZ_BAABGP010000003.1"/>
</dbReference>
<dbReference type="Gene3D" id="2.40.50.1070">
    <property type="match status" value="1"/>
</dbReference>
<evidence type="ECO:0000256" key="4">
    <source>
        <dbReference type="PROSITE-ProRule" id="PRU01024"/>
    </source>
</evidence>
<accession>A0ABP8P196</accession>
<feature type="active site" description="Nucleophile" evidence="4">
    <location>
        <position position="392"/>
    </location>
</feature>
<protein>
    <submittedName>
        <fullName evidence="6">TRAM domain-containing protein</fullName>
    </submittedName>
</protein>
<proteinExistence type="inferred from homology"/>
<dbReference type="PANTHER" id="PTHR11061">
    <property type="entry name" value="RNA M5U METHYLTRANSFERASE"/>
    <property type="match status" value="1"/>
</dbReference>
<dbReference type="InterPro" id="IPR029063">
    <property type="entry name" value="SAM-dependent_MTases_sf"/>
</dbReference>
<dbReference type="PROSITE" id="PS01231">
    <property type="entry name" value="TRMA_2"/>
    <property type="match status" value="1"/>
</dbReference>
<dbReference type="PROSITE" id="PS51687">
    <property type="entry name" value="SAM_MT_RNA_M5U"/>
    <property type="match status" value="1"/>
</dbReference>
<evidence type="ECO:0000256" key="2">
    <source>
        <dbReference type="ARBA" id="ARBA00022679"/>
    </source>
</evidence>
<dbReference type="EMBL" id="BAABGP010000003">
    <property type="protein sequence ID" value="GAA4477642.1"/>
    <property type="molecule type" value="Genomic_DNA"/>
</dbReference>
<evidence type="ECO:0000259" key="5">
    <source>
        <dbReference type="PROSITE" id="PS50926"/>
    </source>
</evidence>
<sequence>MTDPSTGPGTDASAGPLLDLDVTAIAHGGVFVARHEGRVVFVADAIPGERVRARVTDPVPSTGSETGNGAADKRSFWRAETVEVLDASPHRRPHVWAEADVSRPPEQRPGGADLGHIEIGHQRALKRQVLQEALDRFAGGGIAAPEVEATGTDENWRTRVTLHVDAEHRIGPYAARSHRVVPVAEHVLARPAIDAAARALGDLPEGRIELVEPADGQVRFLVRPESERFSRKDRRGPRRGRPTPETVIERVGGREFQLDVDGFWQIHPDAAALLDGAVADLLQGSVAPEAEHLDLYGGVGLFAATLARLGARKITTVESSPRATRHAVENLRDVDVTAVTARVDRYLRAGDAGPQNVAGGAVILDPPRSGAGRAVVEDVAALDPAAIVYVACDPVALARDLATFRGLGYEPRRMRALDLFPHSHHLETVALLSR</sequence>
<name>A0ABP8P196_9MICO</name>
<comment type="similarity">
    <text evidence="4">Belongs to the class I-like SAM-binding methyltransferase superfamily. RNA M5U methyltransferase family.</text>
</comment>